<reference evidence="1 2" key="1">
    <citation type="submission" date="2014-11" db="EMBL/GenBank/DDBJ databases">
        <title>Genetic blueprint of the zoonotic pathogen Toxocara canis.</title>
        <authorList>
            <person name="Zhu X.-Q."/>
            <person name="Korhonen P.K."/>
            <person name="Cai H."/>
            <person name="Young N.D."/>
            <person name="Nejsum P."/>
            <person name="von Samson-Himmelstjerna G."/>
            <person name="Boag P.R."/>
            <person name="Tan P."/>
            <person name="Li Q."/>
            <person name="Min J."/>
            <person name="Yang Y."/>
            <person name="Wang X."/>
            <person name="Fang X."/>
            <person name="Hall R.S."/>
            <person name="Hofmann A."/>
            <person name="Sternberg P.W."/>
            <person name="Jex A.R."/>
            <person name="Gasser R.B."/>
        </authorList>
    </citation>
    <scope>NUCLEOTIDE SEQUENCE [LARGE SCALE GENOMIC DNA]</scope>
    <source>
        <strain evidence="1">PN_DK_2014</strain>
    </source>
</reference>
<dbReference type="Proteomes" id="UP000031036">
    <property type="component" value="Unassembled WGS sequence"/>
</dbReference>
<evidence type="ECO:0000313" key="1">
    <source>
        <dbReference type="EMBL" id="KHN79061.1"/>
    </source>
</evidence>
<keyword evidence="2" id="KW-1185">Reference proteome</keyword>
<evidence type="ECO:0000313" key="2">
    <source>
        <dbReference type="Proteomes" id="UP000031036"/>
    </source>
</evidence>
<gene>
    <name evidence="1" type="ORF">Tcan_01275</name>
</gene>
<accession>A0A0B2V6J4</accession>
<dbReference type="EMBL" id="JPKZ01001948">
    <property type="protein sequence ID" value="KHN79061.1"/>
    <property type="molecule type" value="Genomic_DNA"/>
</dbReference>
<feature type="non-terminal residue" evidence="1">
    <location>
        <position position="1"/>
    </location>
</feature>
<dbReference type="AlphaFoldDB" id="A0A0B2V6J4"/>
<feature type="non-terminal residue" evidence="1">
    <location>
        <position position="176"/>
    </location>
</feature>
<dbReference type="OrthoDB" id="5872635at2759"/>
<name>A0A0B2V6J4_TOXCA</name>
<proteinExistence type="predicted"/>
<organism evidence="1 2">
    <name type="scientific">Toxocara canis</name>
    <name type="common">Canine roundworm</name>
    <dbReference type="NCBI Taxonomy" id="6265"/>
    <lineage>
        <taxon>Eukaryota</taxon>
        <taxon>Metazoa</taxon>
        <taxon>Ecdysozoa</taxon>
        <taxon>Nematoda</taxon>
        <taxon>Chromadorea</taxon>
        <taxon>Rhabditida</taxon>
        <taxon>Spirurina</taxon>
        <taxon>Ascaridomorpha</taxon>
        <taxon>Ascaridoidea</taxon>
        <taxon>Toxocaridae</taxon>
        <taxon>Toxocara</taxon>
    </lineage>
</organism>
<sequence length="176" mass="19086">QVAAAVPTSAVTSSAIRPFDEPVAISPCCKLTVFSTRDPSHIMQVTAFSDSGAQGSYLTEKVRDQLHLPSVEHNQFTFKGIAGFKGATHLSDRVQLGVLLSTGAVHAIDTHTLTKVTENLLHADITEKQHDLLLTNDSSVLPIPPVDCEPVLTVRSNFYYIANSIPIKQLQSGFYL</sequence>
<comment type="caution">
    <text evidence="1">The sequence shown here is derived from an EMBL/GenBank/DDBJ whole genome shotgun (WGS) entry which is preliminary data.</text>
</comment>
<protein>
    <submittedName>
        <fullName evidence="1">Uncharacterized protein</fullName>
    </submittedName>
</protein>